<keyword evidence="2" id="KW-1185">Reference proteome</keyword>
<proteinExistence type="predicted"/>
<evidence type="ECO:0000313" key="2">
    <source>
        <dbReference type="Proteomes" id="UP001605036"/>
    </source>
</evidence>
<dbReference type="EMBL" id="JBHFFA010000003">
    <property type="protein sequence ID" value="KAL2633011.1"/>
    <property type="molecule type" value="Genomic_DNA"/>
</dbReference>
<protein>
    <submittedName>
        <fullName evidence="1">Uncharacterized protein</fullName>
    </submittedName>
</protein>
<name>A0ABD1YQF8_9MARC</name>
<reference evidence="1 2" key="1">
    <citation type="submission" date="2024-09" db="EMBL/GenBank/DDBJ databases">
        <title>Chromosome-scale assembly of Riccia fluitans.</title>
        <authorList>
            <person name="Paukszto L."/>
            <person name="Sawicki J."/>
            <person name="Karawczyk K."/>
            <person name="Piernik-Szablinska J."/>
            <person name="Szczecinska M."/>
            <person name="Mazdziarz M."/>
        </authorList>
    </citation>
    <scope>NUCLEOTIDE SEQUENCE [LARGE SCALE GENOMIC DNA]</scope>
    <source>
        <strain evidence="1">Rf_01</strain>
        <tissue evidence="1">Aerial parts of the thallus</tissue>
    </source>
</reference>
<organism evidence="1 2">
    <name type="scientific">Riccia fluitans</name>
    <dbReference type="NCBI Taxonomy" id="41844"/>
    <lineage>
        <taxon>Eukaryota</taxon>
        <taxon>Viridiplantae</taxon>
        <taxon>Streptophyta</taxon>
        <taxon>Embryophyta</taxon>
        <taxon>Marchantiophyta</taxon>
        <taxon>Marchantiopsida</taxon>
        <taxon>Marchantiidae</taxon>
        <taxon>Marchantiales</taxon>
        <taxon>Ricciaceae</taxon>
        <taxon>Riccia</taxon>
    </lineage>
</organism>
<comment type="caution">
    <text evidence="1">The sequence shown here is derived from an EMBL/GenBank/DDBJ whole genome shotgun (WGS) entry which is preliminary data.</text>
</comment>
<sequence length="69" mass="8152">MRASPVRFELNPIDFSAGRPFWRLVGDLGCFWHQRKETDCLEMLPRKFLGEFTKTSLVWTSTRGLYVEK</sequence>
<evidence type="ECO:0000313" key="1">
    <source>
        <dbReference type="EMBL" id="KAL2633011.1"/>
    </source>
</evidence>
<dbReference type="Proteomes" id="UP001605036">
    <property type="component" value="Unassembled WGS sequence"/>
</dbReference>
<dbReference type="AlphaFoldDB" id="A0ABD1YQF8"/>
<gene>
    <name evidence="1" type="ORF">R1flu_004490</name>
</gene>
<accession>A0ABD1YQF8</accession>